<keyword evidence="1" id="KW-1133">Transmembrane helix</keyword>
<feature type="transmembrane region" description="Helical" evidence="1">
    <location>
        <begin position="20"/>
        <end position="38"/>
    </location>
</feature>
<dbReference type="OrthoDB" id="9796461at2"/>
<accession>A0A0R1L1J7</accession>
<keyword evidence="2" id="KW-0808">Transferase</keyword>
<dbReference type="InterPro" id="IPR036514">
    <property type="entry name" value="SGNH_hydro_sf"/>
</dbReference>
<proteinExistence type="predicted"/>
<organism evidence="2 3">
    <name type="scientific">Lentilactobacillus sunkii DSM 19904</name>
    <dbReference type="NCBI Taxonomy" id="1423808"/>
    <lineage>
        <taxon>Bacteria</taxon>
        <taxon>Bacillati</taxon>
        <taxon>Bacillota</taxon>
        <taxon>Bacilli</taxon>
        <taxon>Lactobacillales</taxon>
        <taxon>Lactobacillaceae</taxon>
        <taxon>Lentilactobacillus</taxon>
    </lineage>
</organism>
<protein>
    <submittedName>
        <fullName evidence="2">Acyltransferase</fullName>
    </submittedName>
</protein>
<dbReference type="PATRIC" id="fig|1423808.3.peg.1920"/>
<dbReference type="EMBL" id="AZEA01000038">
    <property type="protein sequence ID" value="KRK86609.1"/>
    <property type="molecule type" value="Genomic_DNA"/>
</dbReference>
<evidence type="ECO:0000313" key="3">
    <source>
        <dbReference type="Proteomes" id="UP000051581"/>
    </source>
</evidence>
<gene>
    <name evidence="2" type="ORF">FD17_GL001895</name>
</gene>
<dbReference type="CDD" id="cd01840">
    <property type="entry name" value="SGNH_hydrolase_yrhL_like"/>
    <property type="match status" value="1"/>
</dbReference>
<sequence length="250" mass="28140">MPKHAVKKRTVKKHTVQKSLLLSLGAIVVAGLLMFNIGKVSQGNNSHSSAPRSAKQIKKDKLAKKVAKIHLTKHEKKVARNYKLNKLETRTASKTHITAIGDSVMIDVKPDVKQVFRHSAVSGSVGRQFYSLPGIVRHLKATGHLSKYIVVNLGINGPPTQHDINSVLKTVGKDRQIFWINTRVPRHWQNTTNRMISKNAKKHSNVHLVNWYKASKGHKSWYASDRVHLDLTGEKYYTRTLAKKVSDVLN</sequence>
<keyword evidence="1" id="KW-0472">Membrane</keyword>
<reference evidence="2 3" key="1">
    <citation type="journal article" date="2015" name="Genome Announc.">
        <title>Expanding the biotechnology potential of lactobacilli through comparative genomics of 213 strains and associated genera.</title>
        <authorList>
            <person name="Sun Z."/>
            <person name="Harris H.M."/>
            <person name="McCann A."/>
            <person name="Guo C."/>
            <person name="Argimon S."/>
            <person name="Zhang W."/>
            <person name="Yang X."/>
            <person name="Jeffery I.B."/>
            <person name="Cooney J.C."/>
            <person name="Kagawa T.F."/>
            <person name="Liu W."/>
            <person name="Song Y."/>
            <person name="Salvetti E."/>
            <person name="Wrobel A."/>
            <person name="Rasinkangas P."/>
            <person name="Parkhill J."/>
            <person name="Rea M.C."/>
            <person name="O'Sullivan O."/>
            <person name="Ritari J."/>
            <person name="Douillard F.P."/>
            <person name="Paul Ross R."/>
            <person name="Yang R."/>
            <person name="Briner A.E."/>
            <person name="Felis G.E."/>
            <person name="de Vos W.M."/>
            <person name="Barrangou R."/>
            <person name="Klaenhammer T.R."/>
            <person name="Caufield P.W."/>
            <person name="Cui Y."/>
            <person name="Zhang H."/>
            <person name="O'Toole P.W."/>
        </authorList>
    </citation>
    <scope>NUCLEOTIDE SEQUENCE [LARGE SCALE GENOMIC DNA]</scope>
    <source>
        <strain evidence="2 3">DSM 19904</strain>
    </source>
</reference>
<keyword evidence="1" id="KW-0812">Transmembrane</keyword>
<dbReference type="AlphaFoldDB" id="A0A0R1L1J7"/>
<dbReference type="RefSeq" id="WP_057826485.1">
    <property type="nucleotide sequence ID" value="NZ_AZEA01000038.1"/>
</dbReference>
<comment type="caution">
    <text evidence="2">The sequence shown here is derived from an EMBL/GenBank/DDBJ whole genome shotgun (WGS) entry which is preliminary data.</text>
</comment>
<evidence type="ECO:0000256" key="1">
    <source>
        <dbReference type="SAM" id="Phobius"/>
    </source>
</evidence>
<keyword evidence="2" id="KW-0012">Acyltransferase</keyword>
<dbReference type="Proteomes" id="UP000051581">
    <property type="component" value="Unassembled WGS sequence"/>
</dbReference>
<dbReference type="SUPFAM" id="SSF52266">
    <property type="entry name" value="SGNH hydrolase"/>
    <property type="match status" value="1"/>
</dbReference>
<name>A0A0R1L1J7_9LACO</name>
<dbReference type="Gene3D" id="3.40.50.1110">
    <property type="entry name" value="SGNH hydrolase"/>
    <property type="match status" value="1"/>
</dbReference>
<evidence type="ECO:0000313" key="2">
    <source>
        <dbReference type="EMBL" id="KRK86609.1"/>
    </source>
</evidence>
<keyword evidence="3" id="KW-1185">Reference proteome</keyword>
<dbReference type="GO" id="GO:0016746">
    <property type="term" value="F:acyltransferase activity"/>
    <property type="evidence" value="ECO:0007669"/>
    <property type="project" value="UniProtKB-KW"/>
</dbReference>